<reference evidence="2" key="1">
    <citation type="submission" date="2020-05" db="EMBL/GenBank/DDBJ databases">
        <title>WGS assembly of Panicum virgatum.</title>
        <authorList>
            <person name="Lovell J.T."/>
            <person name="Jenkins J."/>
            <person name="Shu S."/>
            <person name="Juenger T.E."/>
            <person name="Schmutz J."/>
        </authorList>
    </citation>
    <scope>NUCLEOTIDE SEQUENCE</scope>
    <source>
        <strain evidence="2">AP13</strain>
    </source>
</reference>
<organism evidence="2 3">
    <name type="scientific">Panicum virgatum</name>
    <name type="common">Blackwell switchgrass</name>
    <dbReference type="NCBI Taxonomy" id="38727"/>
    <lineage>
        <taxon>Eukaryota</taxon>
        <taxon>Viridiplantae</taxon>
        <taxon>Streptophyta</taxon>
        <taxon>Embryophyta</taxon>
        <taxon>Tracheophyta</taxon>
        <taxon>Spermatophyta</taxon>
        <taxon>Magnoliopsida</taxon>
        <taxon>Liliopsida</taxon>
        <taxon>Poales</taxon>
        <taxon>Poaceae</taxon>
        <taxon>PACMAD clade</taxon>
        <taxon>Panicoideae</taxon>
        <taxon>Panicodae</taxon>
        <taxon>Paniceae</taxon>
        <taxon>Panicinae</taxon>
        <taxon>Panicum</taxon>
        <taxon>Panicum sect. Hiantes</taxon>
    </lineage>
</organism>
<dbReference type="PROSITE" id="PS51257">
    <property type="entry name" value="PROKAR_LIPOPROTEIN"/>
    <property type="match status" value="1"/>
</dbReference>
<feature type="signal peptide" evidence="1">
    <location>
        <begin position="1"/>
        <end position="33"/>
    </location>
</feature>
<feature type="chain" id="PRO_5035776502" evidence="1">
    <location>
        <begin position="34"/>
        <end position="93"/>
    </location>
</feature>
<evidence type="ECO:0000313" key="2">
    <source>
        <dbReference type="EMBL" id="KAG2658615.1"/>
    </source>
</evidence>
<sequence>MAAPFKKMNTAEAAAAICIALILIMSCALSSSGEEEEVQTGFCRPDPDCETAGCKIQCSLPRIQFCQSDGQRMYCCCGDGDNSLLMVNSNSHQ</sequence>
<keyword evidence="1" id="KW-0732">Signal</keyword>
<proteinExistence type="predicted"/>
<protein>
    <submittedName>
        <fullName evidence="2">Uncharacterized protein</fullName>
    </submittedName>
</protein>
<dbReference type="EMBL" id="CM029037">
    <property type="protein sequence ID" value="KAG2658615.1"/>
    <property type="molecule type" value="Genomic_DNA"/>
</dbReference>
<accession>A0A8T0XH79</accession>
<evidence type="ECO:0000313" key="3">
    <source>
        <dbReference type="Proteomes" id="UP000823388"/>
    </source>
</evidence>
<evidence type="ECO:0000256" key="1">
    <source>
        <dbReference type="SAM" id="SignalP"/>
    </source>
</evidence>
<keyword evidence="3" id="KW-1185">Reference proteome</keyword>
<dbReference type="Proteomes" id="UP000823388">
    <property type="component" value="Chromosome 1K"/>
</dbReference>
<comment type="caution">
    <text evidence="2">The sequence shown here is derived from an EMBL/GenBank/DDBJ whole genome shotgun (WGS) entry which is preliminary data.</text>
</comment>
<name>A0A8T0XH79_PANVG</name>
<gene>
    <name evidence="2" type="ORF">PVAP13_1KG294500</name>
</gene>
<dbReference type="AlphaFoldDB" id="A0A8T0XH79"/>